<keyword evidence="3" id="KW-1185">Reference proteome</keyword>
<evidence type="ECO:0000313" key="2">
    <source>
        <dbReference type="EMBL" id="RSL18970.1"/>
    </source>
</evidence>
<protein>
    <submittedName>
        <fullName evidence="2">Uncharacterized protein</fullName>
    </submittedName>
</protein>
<feature type="region of interest" description="Disordered" evidence="1">
    <location>
        <begin position="1"/>
        <end position="21"/>
    </location>
</feature>
<gene>
    <name evidence="2" type="ORF">EDE15_4580</name>
</gene>
<comment type="caution">
    <text evidence="2">The sequence shown here is derived from an EMBL/GenBank/DDBJ whole genome shotgun (WGS) entry which is preliminary data.</text>
</comment>
<reference evidence="2 3" key="1">
    <citation type="submission" date="2018-12" db="EMBL/GenBank/DDBJ databases">
        <title>Sequencing of bacterial isolates from soil warming experiment in Harvard Forest, Massachusetts, USA.</title>
        <authorList>
            <person name="Deangelis K."/>
        </authorList>
    </citation>
    <scope>NUCLEOTIDE SEQUENCE [LARGE SCALE GENOMIC DNA]</scope>
    <source>
        <strain evidence="2 3">EB153</strain>
    </source>
</reference>
<proteinExistence type="predicted"/>
<name>A0A428MQ05_9BACT</name>
<dbReference type="Proteomes" id="UP000269669">
    <property type="component" value="Unassembled WGS sequence"/>
</dbReference>
<dbReference type="EMBL" id="RSDW01000001">
    <property type="protein sequence ID" value="RSL18970.1"/>
    <property type="molecule type" value="Genomic_DNA"/>
</dbReference>
<dbReference type="RefSeq" id="WP_125487242.1">
    <property type="nucleotide sequence ID" value="NZ_RSDW01000001.1"/>
</dbReference>
<accession>A0A428MQ05</accession>
<evidence type="ECO:0000313" key="3">
    <source>
        <dbReference type="Proteomes" id="UP000269669"/>
    </source>
</evidence>
<feature type="compositionally biased region" description="Polar residues" evidence="1">
    <location>
        <begin position="1"/>
        <end position="10"/>
    </location>
</feature>
<dbReference type="AlphaFoldDB" id="A0A428MQ05"/>
<sequence length="89" mass="10084">MGQDSFNSIWMKTEPGKDFDPPACETGMMLLRRWANADPTLARFFPDIPEGATGPEAKTFYDHVNRCPKCNEYYDPRADTSLDLTPPII</sequence>
<organism evidence="2 3">
    <name type="scientific">Edaphobacter aggregans</name>
    <dbReference type="NCBI Taxonomy" id="570835"/>
    <lineage>
        <taxon>Bacteria</taxon>
        <taxon>Pseudomonadati</taxon>
        <taxon>Acidobacteriota</taxon>
        <taxon>Terriglobia</taxon>
        <taxon>Terriglobales</taxon>
        <taxon>Acidobacteriaceae</taxon>
        <taxon>Edaphobacter</taxon>
    </lineage>
</organism>
<evidence type="ECO:0000256" key="1">
    <source>
        <dbReference type="SAM" id="MobiDB-lite"/>
    </source>
</evidence>